<dbReference type="Proteomes" id="UP000660885">
    <property type="component" value="Unassembled WGS sequence"/>
</dbReference>
<dbReference type="Gene3D" id="3.30.1460.10">
    <property type="match status" value="1"/>
</dbReference>
<gene>
    <name evidence="1" type="ORF">JMJ56_18555</name>
</gene>
<dbReference type="EMBL" id="JAETWB010000010">
    <property type="protein sequence ID" value="MBL6080026.1"/>
    <property type="molecule type" value="Genomic_DNA"/>
</dbReference>
<dbReference type="Pfam" id="PF21665">
    <property type="entry name" value="Type_III_SycN"/>
    <property type="match status" value="1"/>
</dbReference>
<dbReference type="RefSeq" id="WP_202833266.1">
    <property type="nucleotide sequence ID" value="NZ_JAETWB010000010.1"/>
</dbReference>
<keyword evidence="2" id="KW-1185">Reference proteome</keyword>
<dbReference type="InterPro" id="IPR012673">
    <property type="entry name" value="T3SS_SynN"/>
</dbReference>
<dbReference type="SUPFAM" id="SSF69635">
    <property type="entry name" value="Type III secretory system chaperone-like"/>
    <property type="match status" value="1"/>
</dbReference>
<name>A0ABS1U5R1_9PROT</name>
<accession>A0ABS1U5R1</accession>
<evidence type="ECO:0000313" key="1">
    <source>
        <dbReference type="EMBL" id="MBL6080026.1"/>
    </source>
</evidence>
<evidence type="ECO:0008006" key="3">
    <source>
        <dbReference type="Google" id="ProtNLM"/>
    </source>
</evidence>
<proteinExistence type="predicted"/>
<organism evidence="1 2">
    <name type="scientific">Belnapia arida</name>
    <dbReference type="NCBI Taxonomy" id="2804533"/>
    <lineage>
        <taxon>Bacteria</taxon>
        <taxon>Pseudomonadati</taxon>
        <taxon>Pseudomonadota</taxon>
        <taxon>Alphaproteobacteria</taxon>
        <taxon>Acetobacterales</taxon>
        <taxon>Roseomonadaceae</taxon>
        <taxon>Belnapia</taxon>
    </lineage>
</organism>
<protein>
    <recommendedName>
        <fullName evidence="3">Type III secretion chaperone SycN</fullName>
    </recommendedName>
</protein>
<sequence>MSAQAGIRAFCEGLGVAMPRTMPVVLRFERAGRLLIAEDRGGLTLLLERDLPAWRTGVLAAALRAVHPARGVPRPVHIRCRSHRSLLLSLHLAAEEVDTPMLDGCLRLLNRLADEAEAGAQP</sequence>
<comment type="caution">
    <text evidence="1">The sequence shown here is derived from an EMBL/GenBank/DDBJ whole genome shotgun (WGS) entry which is preliminary data.</text>
</comment>
<reference evidence="1 2" key="1">
    <citation type="submission" date="2021-01" db="EMBL/GenBank/DDBJ databases">
        <title>Belnapia mucosa sp. nov. and Belnapia arida sp. nov., isolated from the Tabernas Desert (Almeria, Spain).</title>
        <authorList>
            <person name="Molina-Menor E."/>
            <person name="Vidal-Verdu A."/>
            <person name="Calonge A."/>
            <person name="Satari L."/>
            <person name="Pereto J."/>
            <person name="Porcar M."/>
        </authorList>
    </citation>
    <scope>NUCLEOTIDE SEQUENCE [LARGE SCALE GENOMIC DNA]</scope>
    <source>
        <strain evidence="1 2">T18</strain>
    </source>
</reference>
<evidence type="ECO:0000313" key="2">
    <source>
        <dbReference type="Proteomes" id="UP000660885"/>
    </source>
</evidence>